<evidence type="ECO:0000259" key="15">
    <source>
        <dbReference type="PROSITE" id="PS50002"/>
    </source>
</evidence>
<keyword evidence="17" id="KW-1185">Reference proteome</keyword>
<proteinExistence type="inferred from homology"/>
<dbReference type="SMART" id="SM00326">
    <property type="entry name" value="SH3"/>
    <property type="match status" value="1"/>
</dbReference>
<reference evidence="16 17" key="1">
    <citation type="submission" date="2024-01" db="EMBL/GenBank/DDBJ databases">
        <title>The genome of the rayed Mediterranean limpet Patella caerulea (Linnaeus, 1758).</title>
        <authorList>
            <person name="Anh-Thu Weber A."/>
            <person name="Halstead-Nussloch G."/>
        </authorList>
    </citation>
    <scope>NUCLEOTIDE SEQUENCE [LARGE SCALE GENOMIC DNA]</scope>
    <source>
        <strain evidence="16">AATW-2023a</strain>
        <tissue evidence="16">Whole specimen</tissue>
    </source>
</reference>
<dbReference type="PANTHER" id="PTHR19332">
    <property type="entry name" value="PEROXISOMAL MEMBRANE PROTEIN PEX13"/>
    <property type="match status" value="1"/>
</dbReference>
<keyword evidence="4" id="KW-0812">Transmembrane</keyword>
<keyword evidence="2 13" id="KW-0728">SH3 domain</keyword>
<feature type="compositionally biased region" description="Polar residues" evidence="14">
    <location>
        <begin position="400"/>
        <end position="419"/>
    </location>
</feature>
<keyword evidence="8" id="KW-0472">Membrane</keyword>
<dbReference type="FunFam" id="2.30.30.40:FF:000109">
    <property type="entry name" value="Peroxisomal biogenesis factor 13"/>
    <property type="match status" value="1"/>
</dbReference>
<sequence length="436" mass="46989">MASPSKPWERTGINHQNEYGDGSNFMSSGPPLTTTSLPNNGGIQPLSAQPPPIPARPSATPMASSFNRFGYGSGYGGGMGYGGVGGYGMYSSPYSSYGGYGTGYGGMNRYGMSGEPIGGFARQAEENSRPAFESIESIVNAFTSVSMMLDSSFQAVYSSFRAVIGVADNFSRLKIQLMQVFSALAFIRTLKYVFRRILEFLRLRPQGTAVAEWNRAFAAAAQSASAAEPEARKTSWPILMFFGIILGGPWLIWKLISSFAGVSSSGIPQWADGQNDHFVADVLFDFTAQSTEEVSVQAGQKINVAPKELQPRVRGWLLASNDGKTGLIPANYVKVLGKRRGSKSMAQVNNQQQTNVTNGNPVANGNPVVPTESALNLVQRQETITESEMESSFADVNTFENSTPTEILNQSDSLVSDSNTKQDNDDSNVERVSEKS</sequence>
<dbReference type="SUPFAM" id="SSF50044">
    <property type="entry name" value="SH3-domain"/>
    <property type="match status" value="1"/>
</dbReference>
<keyword evidence="7" id="KW-0811">Translocation</keyword>
<evidence type="ECO:0000256" key="13">
    <source>
        <dbReference type="PROSITE-ProRule" id="PRU00192"/>
    </source>
</evidence>
<evidence type="ECO:0000256" key="9">
    <source>
        <dbReference type="ARBA" id="ARBA00023140"/>
    </source>
</evidence>
<dbReference type="PROSITE" id="PS50002">
    <property type="entry name" value="SH3"/>
    <property type="match status" value="1"/>
</dbReference>
<feature type="compositionally biased region" description="Low complexity" evidence="14">
    <location>
        <begin position="347"/>
        <end position="365"/>
    </location>
</feature>
<dbReference type="AlphaFoldDB" id="A0AAN8KB38"/>
<dbReference type="InterPro" id="IPR036028">
    <property type="entry name" value="SH3-like_dom_sf"/>
</dbReference>
<dbReference type="PANTHER" id="PTHR19332:SF1">
    <property type="entry name" value="PEROXISOMAL MEMBRANE PROTEIN PEX13"/>
    <property type="match status" value="1"/>
</dbReference>
<dbReference type="Pfam" id="PF04088">
    <property type="entry name" value="Peroxin-13_N"/>
    <property type="match status" value="1"/>
</dbReference>
<evidence type="ECO:0000256" key="7">
    <source>
        <dbReference type="ARBA" id="ARBA00023010"/>
    </source>
</evidence>
<dbReference type="EMBL" id="JAZGQO010000003">
    <property type="protein sequence ID" value="KAK6188970.1"/>
    <property type="molecule type" value="Genomic_DNA"/>
</dbReference>
<dbReference type="GO" id="GO:1990429">
    <property type="term" value="C:peroxisomal importomer complex"/>
    <property type="evidence" value="ECO:0007669"/>
    <property type="project" value="TreeGrafter"/>
</dbReference>
<evidence type="ECO:0000256" key="11">
    <source>
        <dbReference type="ARBA" id="ARBA00034535"/>
    </source>
</evidence>
<feature type="region of interest" description="Disordered" evidence="14">
    <location>
        <begin position="343"/>
        <end position="365"/>
    </location>
</feature>
<dbReference type="InterPro" id="IPR001452">
    <property type="entry name" value="SH3_domain"/>
</dbReference>
<feature type="compositionally biased region" description="Polar residues" evidence="14">
    <location>
        <begin position="24"/>
        <end position="42"/>
    </location>
</feature>
<protein>
    <recommendedName>
        <fullName evidence="11">Peroxisomal membrane protein PEX13</fullName>
    </recommendedName>
    <alternativeName>
        <fullName evidence="10">Peroxin-13</fullName>
    </alternativeName>
</protein>
<evidence type="ECO:0000313" key="16">
    <source>
        <dbReference type="EMBL" id="KAK6188970.1"/>
    </source>
</evidence>
<evidence type="ECO:0000256" key="1">
    <source>
        <dbReference type="ARBA" id="ARBA00006033"/>
    </source>
</evidence>
<feature type="region of interest" description="Disordered" evidence="14">
    <location>
        <begin position="400"/>
        <end position="436"/>
    </location>
</feature>
<gene>
    <name evidence="16" type="ORF">SNE40_005037</name>
</gene>
<evidence type="ECO:0000256" key="6">
    <source>
        <dbReference type="ARBA" id="ARBA00022989"/>
    </source>
</evidence>
<comment type="caution">
    <text evidence="16">The sequence shown here is derived from an EMBL/GenBank/DDBJ whole genome shotgun (WGS) entry which is preliminary data.</text>
</comment>
<evidence type="ECO:0000256" key="4">
    <source>
        <dbReference type="ARBA" id="ARBA00022692"/>
    </source>
</evidence>
<evidence type="ECO:0000256" key="14">
    <source>
        <dbReference type="SAM" id="MobiDB-lite"/>
    </source>
</evidence>
<evidence type="ECO:0000256" key="8">
    <source>
        <dbReference type="ARBA" id="ARBA00023136"/>
    </source>
</evidence>
<comment type="subcellular location">
    <subcellularLocation>
        <location evidence="12">Peroxisome membrane</location>
    </subcellularLocation>
</comment>
<dbReference type="InterPro" id="IPR007223">
    <property type="entry name" value="Peroxin-13_N"/>
</dbReference>
<evidence type="ECO:0000256" key="2">
    <source>
        <dbReference type="ARBA" id="ARBA00022443"/>
    </source>
</evidence>
<keyword evidence="6" id="KW-1133">Transmembrane helix</keyword>
<feature type="region of interest" description="Disordered" evidence="14">
    <location>
        <begin position="1"/>
        <end position="60"/>
    </location>
</feature>
<evidence type="ECO:0000256" key="12">
    <source>
        <dbReference type="ARBA" id="ARBA00046271"/>
    </source>
</evidence>
<dbReference type="InterPro" id="IPR035463">
    <property type="entry name" value="Pex13"/>
</dbReference>
<dbReference type="Pfam" id="PF14604">
    <property type="entry name" value="SH3_9"/>
    <property type="match status" value="1"/>
</dbReference>
<dbReference type="CDD" id="cd11864">
    <property type="entry name" value="SH3_PEX13_eumet"/>
    <property type="match status" value="1"/>
</dbReference>
<name>A0AAN8KB38_PATCE</name>
<keyword evidence="9" id="KW-0576">Peroxisome</keyword>
<keyword evidence="3" id="KW-0813">Transport</keyword>
<feature type="domain" description="SH3" evidence="15">
    <location>
        <begin position="275"/>
        <end position="338"/>
    </location>
</feature>
<dbReference type="GO" id="GO:0016560">
    <property type="term" value="P:protein import into peroxisome matrix, docking"/>
    <property type="evidence" value="ECO:0007669"/>
    <property type="project" value="InterPro"/>
</dbReference>
<comment type="similarity">
    <text evidence="1">Belongs to the peroxin-13 family.</text>
</comment>
<evidence type="ECO:0000256" key="3">
    <source>
        <dbReference type="ARBA" id="ARBA00022448"/>
    </source>
</evidence>
<dbReference type="GO" id="GO:0005778">
    <property type="term" value="C:peroxisomal membrane"/>
    <property type="evidence" value="ECO:0007669"/>
    <property type="project" value="UniProtKB-SubCell"/>
</dbReference>
<evidence type="ECO:0000256" key="5">
    <source>
        <dbReference type="ARBA" id="ARBA00022927"/>
    </source>
</evidence>
<dbReference type="Proteomes" id="UP001347796">
    <property type="component" value="Unassembled WGS sequence"/>
</dbReference>
<accession>A0AAN8KB38</accession>
<feature type="compositionally biased region" description="Basic and acidic residues" evidence="14">
    <location>
        <begin position="420"/>
        <end position="436"/>
    </location>
</feature>
<evidence type="ECO:0000256" key="10">
    <source>
        <dbReference type="ARBA" id="ARBA00029693"/>
    </source>
</evidence>
<evidence type="ECO:0000313" key="17">
    <source>
        <dbReference type="Proteomes" id="UP001347796"/>
    </source>
</evidence>
<keyword evidence="5" id="KW-0653">Protein transport</keyword>
<organism evidence="16 17">
    <name type="scientific">Patella caerulea</name>
    <name type="common">Rayed Mediterranean limpet</name>
    <dbReference type="NCBI Taxonomy" id="87958"/>
    <lineage>
        <taxon>Eukaryota</taxon>
        <taxon>Metazoa</taxon>
        <taxon>Spiralia</taxon>
        <taxon>Lophotrochozoa</taxon>
        <taxon>Mollusca</taxon>
        <taxon>Gastropoda</taxon>
        <taxon>Patellogastropoda</taxon>
        <taxon>Patelloidea</taxon>
        <taxon>Patellidae</taxon>
        <taxon>Patella</taxon>
    </lineage>
</organism>
<dbReference type="Gene3D" id="2.30.30.40">
    <property type="entry name" value="SH3 Domains"/>
    <property type="match status" value="1"/>
</dbReference>